<dbReference type="EMBL" id="QGKV02000832">
    <property type="protein sequence ID" value="KAF3548358.1"/>
    <property type="molecule type" value="Genomic_DNA"/>
</dbReference>
<accession>A0ABQ7CAU3</accession>
<evidence type="ECO:0000313" key="2">
    <source>
        <dbReference type="EMBL" id="KAF3548358.1"/>
    </source>
</evidence>
<keyword evidence="3" id="KW-1185">Reference proteome</keyword>
<name>A0ABQ7CAU3_BRACR</name>
<gene>
    <name evidence="2" type="ORF">DY000_02009892</name>
</gene>
<comment type="caution">
    <text evidence="2">The sequence shown here is derived from an EMBL/GenBank/DDBJ whole genome shotgun (WGS) entry which is preliminary data.</text>
</comment>
<reference evidence="2 3" key="1">
    <citation type="journal article" date="2020" name="BMC Genomics">
        <title>Intraspecific diversification of the crop wild relative Brassica cretica Lam. using demographic model selection.</title>
        <authorList>
            <person name="Kioukis A."/>
            <person name="Michalopoulou V.A."/>
            <person name="Briers L."/>
            <person name="Pirintsos S."/>
            <person name="Studholme D.J."/>
            <person name="Pavlidis P."/>
            <person name="Sarris P.F."/>
        </authorList>
    </citation>
    <scope>NUCLEOTIDE SEQUENCE [LARGE SCALE GENOMIC DNA]</scope>
    <source>
        <strain evidence="3">cv. PFS-1207/04</strain>
    </source>
</reference>
<evidence type="ECO:0000256" key="1">
    <source>
        <dbReference type="SAM" id="Phobius"/>
    </source>
</evidence>
<dbReference type="Proteomes" id="UP000266723">
    <property type="component" value="Unassembled WGS sequence"/>
</dbReference>
<evidence type="ECO:0008006" key="4">
    <source>
        <dbReference type="Google" id="ProtNLM"/>
    </source>
</evidence>
<sequence>MPSSSIEKFGQAWGPLTLQSDPCNLSQISDRSNVVACFTLLILALPVPSVVLSLASLSSVSLLVGYFSCYPSKPIQFD</sequence>
<keyword evidence="1" id="KW-1133">Transmembrane helix</keyword>
<feature type="transmembrane region" description="Helical" evidence="1">
    <location>
        <begin position="34"/>
        <end position="67"/>
    </location>
</feature>
<keyword evidence="1" id="KW-0812">Transmembrane</keyword>
<evidence type="ECO:0000313" key="3">
    <source>
        <dbReference type="Proteomes" id="UP000266723"/>
    </source>
</evidence>
<protein>
    <recommendedName>
        <fullName evidence="4">PRA1 family protein</fullName>
    </recommendedName>
</protein>
<organism evidence="2 3">
    <name type="scientific">Brassica cretica</name>
    <name type="common">Mustard</name>
    <dbReference type="NCBI Taxonomy" id="69181"/>
    <lineage>
        <taxon>Eukaryota</taxon>
        <taxon>Viridiplantae</taxon>
        <taxon>Streptophyta</taxon>
        <taxon>Embryophyta</taxon>
        <taxon>Tracheophyta</taxon>
        <taxon>Spermatophyta</taxon>
        <taxon>Magnoliopsida</taxon>
        <taxon>eudicotyledons</taxon>
        <taxon>Gunneridae</taxon>
        <taxon>Pentapetalae</taxon>
        <taxon>rosids</taxon>
        <taxon>malvids</taxon>
        <taxon>Brassicales</taxon>
        <taxon>Brassicaceae</taxon>
        <taxon>Brassiceae</taxon>
        <taxon>Brassica</taxon>
    </lineage>
</organism>
<proteinExistence type="predicted"/>
<keyword evidence="1" id="KW-0472">Membrane</keyword>